<dbReference type="SUPFAM" id="SSF88659">
    <property type="entry name" value="Sigma3 and sigma4 domains of RNA polymerase sigma factors"/>
    <property type="match status" value="1"/>
</dbReference>
<keyword evidence="5" id="KW-0804">Transcription</keyword>
<feature type="domain" description="RNA polymerase sigma factor 70 region 4 type 2" evidence="7">
    <location>
        <begin position="159"/>
        <end position="210"/>
    </location>
</feature>
<dbReference type="Proteomes" id="UP001501442">
    <property type="component" value="Unassembled WGS sequence"/>
</dbReference>
<dbReference type="Pfam" id="PF08281">
    <property type="entry name" value="Sigma70_r4_2"/>
    <property type="match status" value="1"/>
</dbReference>
<evidence type="ECO:0000256" key="2">
    <source>
        <dbReference type="ARBA" id="ARBA00023015"/>
    </source>
</evidence>
<dbReference type="Gene3D" id="1.10.1740.10">
    <property type="match status" value="1"/>
</dbReference>
<keyword evidence="9" id="KW-1185">Reference proteome</keyword>
<dbReference type="InterPro" id="IPR013325">
    <property type="entry name" value="RNA_pol_sigma_r2"/>
</dbReference>
<protein>
    <submittedName>
        <fullName evidence="8">RNA polymerase sigma factor</fullName>
    </submittedName>
</protein>
<evidence type="ECO:0000256" key="3">
    <source>
        <dbReference type="ARBA" id="ARBA00023082"/>
    </source>
</evidence>
<dbReference type="EMBL" id="BAABHK010000014">
    <property type="protein sequence ID" value="GAA4635007.1"/>
    <property type="molecule type" value="Genomic_DNA"/>
</dbReference>
<proteinExistence type="inferred from homology"/>
<evidence type="ECO:0000313" key="8">
    <source>
        <dbReference type="EMBL" id="GAA4635007.1"/>
    </source>
</evidence>
<dbReference type="InterPro" id="IPR039425">
    <property type="entry name" value="RNA_pol_sigma-70-like"/>
</dbReference>
<feature type="domain" description="RNA polymerase sigma-70 region 2" evidence="6">
    <location>
        <begin position="62"/>
        <end position="126"/>
    </location>
</feature>
<keyword evidence="2" id="KW-0805">Transcription regulation</keyword>
<comment type="similarity">
    <text evidence="1">Belongs to the sigma-70 factor family. ECF subfamily.</text>
</comment>
<evidence type="ECO:0000256" key="4">
    <source>
        <dbReference type="ARBA" id="ARBA00023125"/>
    </source>
</evidence>
<organism evidence="8 9">
    <name type="scientific">Actinoallomurus vinaceus</name>
    <dbReference type="NCBI Taxonomy" id="1080074"/>
    <lineage>
        <taxon>Bacteria</taxon>
        <taxon>Bacillati</taxon>
        <taxon>Actinomycetota</taxon>
        <taxon>Actinomycetes</taxon>
        <taxon>Streptosporangiales</taxon>
        <taxon>Thermomonosporaceae</taxon>
        <taxon>Actinoallomurus</taxon>
    </lineage>
</organism>
<dbReference type="PANTHER" id="PTHR43133:SF8">
    <property type="entry name" value="RNA POLYMERASE SIGMA FACTOR HI_1459-RELATED"/>
    <property type="match status" value="1"/>
</dbReference>
<dbReference type="InterPro" id="IPR007627">
    <property type="entry name" value="RNA_pol_sigma70_r2"/>
</dbReference>
<comment type="caution">
    <text evidence="8">The sequence shown here is derived from an EMBL/GenBank/DDBJ whole genome shotgun (WGS) entry which is preliminary data.</text>
</comment>
<dbReference type="Gene3D" id="1.10.10.10">
    <property type="entry name" value="Winged helix-like DNA-binding domain superfamily/Winged helix DNA-binding domain"/>
    <property type="match status" value="1"/>
</dbReference>
<evidence type="ECO:0000256" key="5">
    <source>
        <dbReference type="ARBA" id="ARBA00023163"/>
    </source>
</evidence>
<keyword evidence="3" id="KW-0731">Sigma factor</keyword>
<dbReference type="PANTHER" id="PTHR43133">
    <property type="entry name" value="RNA POLYMERASE ECF-TYPE SIGMA FACTO"/>
    <property type="match status" value="1"/>
</dbReference>
<gene>
    <name evidence="8" type="ORF">GCM10023196_078820</name>
</gene>
<sequence length="216" mass="23900">MWDARKTISASGEAWVTDPLTQEAPYDGGRDVTADVGEQASDAELADGFRRDPDRFTAVHDRYFRAIYLYAAGRLDAQTAEDIAAETFCVAFRDRDRFDPRRGGLRPWLFGIATNLVARHRRKEARHYKALSRTGVEPAADSHENRVVASVAAARMQPQLVRALSRLSQGERDVVLLVALSQLSYDEVAEALGISAGTVGSRLNRARKKLKEAING</sequence>
<evidence type="ECO:0000259" key="6">
    <source>
        <dbReference type="Pfam" id="PF04542"/>
    </source>
</evidence>
<dbReference type="Pfam" id="PF04542">
    <property type="entry name" value="Sigma70_r2"/>
    <property type="match status" value="1"/>
</dbReference>
<dbReference type="InterPro" id="IPR013324">
    <property type="entry name" value="RNA_pol_sigma_r3/r4-like"/>
</dbReference>
<dbReference type="NCBIfam" id="TIGR02937">
    <property type="entry name" value="sigma70-ECF"/>
    <property type="match status" value="1"/>
</dbReference>
<evidence type="ECO:0000256" key="1">
    <source>
        <dbReference type="ARBA" id="ARBA00010641"/>
    </source>
</evidence>
<dbReference type="SUPFAM" id="SSF88946">
    <property type="entry name" value="Sigma2 domain of RNA polymerase sigma factors"/>
    <property type="match status" value="1"/>
</dbReference>
<dbReference type="InterPro" id="IPR036388">
    <property type="entry name" value="WH-like_DNA-bd_sf"/>
</dbReference>
<dbReference type="InterPro" id="IPR014284">
    <property type="entry name" value="RNA_pol_sigma-70_dom"/>
</dbReference>
<dbReference type="InterPro" id="IPR013249">
    <property type="entry name" value="RNA_pol_sigma70_r4_t2"/>
</dbReference>
<dbReference type="CDD" id="cd06171">
    <property type="entry name" value="Sigma70_r4"/>
    <property type="match status" value="1"/>
</dbReference>
<keyword evidence="4" id="KW-0238">DNA-binding</keyword>
<name>A0ABP8UM45_9ACTN</name>
<accession>A0ABP8UM45</accession>
<evidence type="ECO:0000259" key="7">
    <source>
        <dbReference type="Pfam" id="PF08281"/>
    </source>
</evidence>
<evidence type="ECO:0000313" key="9">
    <source>
        <dbReference type="Proteomes" id="UP001501442"/>
    </source>
</evidence>
<reference evidence="9" key="1">
    <citation type="journal article" date="2019" name="Int. J. Syst. Evol. Microbiol.">
        <title>The Global Catalogue of Microorganisms (GCM) 10K type strain sequencing project: providing services to taxonomists for standard genome sequencing and annotation.</title>
        <authorList>
            <consortium name="The Broad Institute Genomics Platform"/>
            <consortium name="The Broad Institute Genome Sequencing Center for Infectious Disease"/>
            <person name="Wu L."/>
            <person name="Ma J."/>
        </authorList>
    </citation>
    <scope>NUCLEOTIDE SEQUENCE [LARGE SCALE GENOMIC DNA]</scope>
    <source>
        <strain evidence="9">JCM 17939</strain>
    </source>
</reference>